<evidence type="ECO:0000256" key="2">
    <source>
        <dbReference type="SAM" id="Coils"/>
    </source>
</evidence>
<dbReference type="AlphaFoldDB" id="A0ABD2WEF6"/>
<dbReference type="Proteomes" id="UP001627154">
    <property type="component" value="Unassembled WGS sequence"/>
</dbReference>
<evidence type="ECO:0000313" key="4">
    <source>
        <dbReference type="Proteomes" id="UP001627154"/>
    </source>
</evidence>
<feature type="coiled-coil region" evidence="2">
    <location>
        <begin position="408"/>
        <end position="438"/>
    </location>
</feature>
<dbReference type="Pfam" id="PF10037">
    <property type="entry name" value="MRP-S27"/>
    <property type="match status" value="1"/>
</dbReference>
<reference evidence="3 4" key="1">
    <citation type="journal article" date="2024" name="bioRxiv">
        <title>A reference genome for Trichogramma kaykai: A tiny desert-dwelling parasitoid wasp with competing sex-ratio distorters.</title>
        <authorList>
            <person name="Culotta J."/>
            <person name="Lindsey A.R."/>
        </authorList>
    </citation>
    <scope>NUCLEOTIDE SEQUENCE [LARGE SCALE GENOMIC DNA]</scope>
    <source>
        <strain evidence="3 4">KSX58</strain>
    </source>
</reference>
<keyword evidence="2" id="KW-0175">Coiled coil</keyword>
<name>A0ABD2WEF6_9HYME</name>
<comment type="caution">
    <text evidence="3">The sequence shown here is derived from an EMBL/GenBank/DDBJ whole genome shotgun (WGS) entry which is preliminary data.</text>
</comment>
<evidence type="ECO:0000313" key="3">
    <source>
        <dbReference type="EMBL" id="KAL3391281.1"/>
    </source>
</evidence>
<proteinExistence type="predicted"/>
<dbReference type="GO" id="GO:0005739">
    <property type="term" value="C:mitochondrion"/>
    <property type="evidence" value="ECO:0007669"/>
    <property type="project" value="UniProtKB-SubCell"/>
</dbReference>
<dbReference type="InterPro" id="IPR034913">
    <property type="entry name" value="mS27/PTCD2"/>
</dbReference>
<evidence type="ECO:0000256" key="1">
    <source>
        <dbReference type="ARBA" id="ARBA00004173"/>
    </source>
</evidence>
<evidence type="ECO:0008006" key="5">
    <source>
        <dbReference type="Google" id="ProtNLM"/>
    </source>
</evidence>
<dbReference type="EMBL" id="JBJJXI010000111">
    <property type="protein sequence ID" value="KAL3391281.1"/>
    <property type="molecule type" value="Genomic_DNA"/>
</dbReference>
<sequence length="483" mass="57561">MNSYKMLRMLLLNDTIHHRLRQSSIFRRTFLSEAYACQEAWDKRLQTPLLNKIKPVDFFLEIDRRFQNEIKVHPVDIDIFANIITDNSHIDELADVLYKLRMTRETSWTLPSTHHAVIRYYLSVDDINSLMTILNDRLNYGIFCEYFDYNLIMDYCIKKEDYANAAKTSTFMMLQEEFENPLSNALALYSCFKYLENPDTWVEEDPQVRKMNNEPKEEVKIRVKYIINPFFDDHFDLWKPSDLVGKTLLGIGRTMDTPLGRSAHLRGAVLYKKYDQIIPVVKQWLQDGRDKIIYKEVISLIKQDAPALFAEDSKEEGKTETEVQKPGEMACEKKQFEKQLTKDGKQLKSLLLELEKTNLYQGNIIEDFKKLVKKSVEYHAEQDIKNQKEIYEKWEAHRINVLETHKDEIDKQQRLEKVEQLKKELEEKEKVLTFFDKQDQIELEIETKLKEEKLKYGKDLKKLGRDRFEGVEYKQTYKKRHDF</sequence>
<comment type="subcellular location">
    <subcellularLocation>
        <location evidence="1">Mitochondrion</location>
    </subcellularLocation>
</comment>
<dbReference type="PANTHER" id="PTHR21393">
    <property type="entry name" value="MITOCHONDRIAL 28S RIBOSOMAL PROTEIN S27"/>
    <property type="match status" value="1"/>
</dbReference>
<protein>
    <recommendedName>
        <fullName evidence="5">28S ribosomal protein S27, mitochondrial</fullName>
    </recommendedName>
</protein>
<keyword evidence="4" id="KW-1185">Reference proteome</keyword>
<dbReference type="PANTHER" id="PTHR21393:SF0">
    <property type="entry name" value="SMALL RIBOSOMAL SUBUNIT PROTEIN MS27"/>
    <property type="match status" value="1"/>
</dbReference>
<gene>
    <name evidence="3" type="ORF">TKK_014014</name>
</gene>
<dbReference type="InterPro" id="IPR019266">
    <property type="entry name" value="Ribosomal_mS27"/>
</dbReference>
<accession>A0ABD2WEF6</accession>
<organism evidence="3 4">
    <name type="scientific">Trichogramma kaykai</name>
    <dbReference type="NCBI Taxonomy" id="54128"/>
    <lineage>
        <taxon>Eukaryota</taxon>
        <taxon>Metazoa</taxon>
        <taxon>Ecdysozoa</taxon>
        <taxon>Arthropoda</taxon>
        <taxon>Hexapoda</taxon>
        <taxon>Insecta</taxon>
        <taxon>Pterygota</taxon>
        <taxon>Neoptera</taxon>
        <taxon>Endopterygota</taxon>
        <taxon>Hymenoptera</taxon>
        <taxon>Apocrita</taxon>
        <taxon>Proctotrupomorpha</taxon>
        <taxon>Chalcidoidea</taxon>
        <taxon>Trichogrammatidae</taxon>
        <taxon>Trichogramma</taxon>
    </lineage>
</organism>